<feature type="transmembrane region" description="Helical" evidence="7">
    <location>
        <begin position="246"/>
        <end position="274"/>
    </location>
</feature>
<reference evidence="12" key="1">
    <citation type="submission" date="2022-11" db="UniProtKB">
        <authorList>
            <consortium name="WormBaseParasite"/>
        </authorList>
    </citation>
    <scope>IDENTIFICATION</scope>
</reference>
<dbReference type="AlphaFoldDB" id="A0A914Z695"/>
<dbReference type="GO" id="GO:0005886">
    <property type="term" value="C:plasma membrane"/>
    <property type="evidence" value="ECO:0007669"/>
    <property type="project" value="UniProtKB-SubCell"/>
</dbReference>
<feature type="transmembrane region" description="Helical" evidence="7">
    <location>
        <begin position="118"/>
        <end position="137"/>
    </location>
</feature>
<evidence type="ECO:0000256" key="4">
    <source>
        <dbReference type="ARBA" id="ARBA00022692"/>
    </source>
</evidence>
<feature type="domain" description="Nucleoside transporter/FeoB GTPase Gate" evidence="10">
    <location>
        <begin position="250"/>
        <end position="346"/>
    </location>
</feature>
<keyword evidence="11" id="KW-1185">Reference proteome</keyword>
<dbReference type="Pfam" id="PF07670">
    <property type="entry name" value="Gate"/>
    <property type="match status" value="1"/>
</dbReference>
<evidence type="ECO:0000256" key="7">
    <source>
        <dbReference type="RuleBase" id="RU362018"/>
    </source>
</evidence>
<evidence type="ECO:0000313" key="12">
    <source>
        <dbReference type="WBParaSite" id="PSU_v2.g5762.t1"/>
    </source>
</evidence>
<feature type="transmembrane region" description="Helical" evidence="7">
    <location>
        <begin position="157"/>
        <end position="173"/>
    </location>
</feature>
<keyword evidence="3" id="KW-1003">Cell membrane</keyword>
<evidence type="ECO:0000256" key="2">
    <source>
        <dbReference type="ARBA" id="ARBA00009033"/>
    </source>
</evidence>
<keyword evidence="7" id="KW-0813">Transport</keyword>
<keyword evidence="4 7" id="KW-0812">Transmembrane</keyword>
<dbReference type="Pfam" id="PF01773">
    <property type="entry name" value="Nucleos_tra2_N"/>
    <property type="match status" value="1"/>
</dbReference>
<accession>A0A914Z695</accession>
<protein>
    <recommendedName>
        <fullName evidence="7">Sodium/nucleoside cotransporter</fullName>
    </recommendedName>
</protein>
<evidence type="ECO:0000313" key="11">
    <source>
        <dbReference type="Proteomes" id="UP000887577"/>
    </source>
</evidence>
<dbReference type="Pfam" id="PF07662">
    <property type="entry name" value="Nucleos_tra2_C"/>
    <property type="match status" value="1"/>
</dbReference>
<evidence type="ECO:0000256" key="1">
    <source>
        <dbReference type="ARBA" id="ARBA00004651"/>
    </source>
</evidence>
<dbReference type="WBParaSite" id="PSU_v2.g5762.t1">
    <property type="protein sequence ID" value="PSU_v2.g5762.t1"/>
    <property type="gene ID" value="PSU_v2.g5762"/>
</dbReference>
<name>A0A914Z695_9BILA</name>
<feature type="transmembrane region" description="Helical" evidence="7">
    <location>
        <begin position="514"/>
        <end position="537"/>
    </location>
</feature>
<dbReference type="PANTHER" id="PTHR10590">
    <property type="entry name" value="SODIUM/NUCLEOSIDE COTRANSPORTER"/>
    <property type="match status" value="1"/>
</dbReference>
<feature type="transmembrane region" description="Helical" evidence="7">
    <location>
        <begin position="351"/>
        <end position="371"/>
    </location>
</feature>
<comment type="similarity">
    <text evidence="2 7">Belongs to the concentrative nucleoside transporter (CNT) (TC 2.A.41) family.</text>
</comment>
<evidence type="ECO:0000256" key="3">
    <source>
        <dbReference type="ARBA" id="ARBA00022475"/>
    </source>
</evidence>
<feature type="transmembrane region" description="Helical" evidence="7">
    <location>
        <begin position="185"/>
        <end position="204"/>
    </location>
</feature>
<feature type="transmembrane region" description="Helical" evidence="7">
    <location>
        <begin position="323"/>
        <end position="345"/>
    </location>
</feature>
<keyword evidence="6 7" id="KW-0472">Membrane</keyword>
<dbReference type="Proteomes" id="UP000887577">
    <property type="component" value="Unplaced"/>
</dbReference>
<feature type="transmembrane region" description="Helical" evidence="7">
    <location>
        <begin position="409"/>
        <end position="428"/>
    </location>
</feature>
<dbReference type="InterPro" id="IPR002668">
    <property type="entry name" value="CNT_N_dom"/>
</dbReference>
<organism evidence="11 12">
    <name type="scientific">Panagrolaimus superbus</name>
    <dbReference type="NCBI Taxonomy" id="310955"/>
    <lineage>
        <taxon>Eukaryota</taxon>
        <taxon>Metazoa</taxon>
        <taxon>Ecdysozoa</taxon>
        <taxon>Nematoda</taxon>
        <taxon>Chromadorea</taxon>
        <taxon>Rhabditida</taxon>
        <taxon>Tylenchina</taxon>
        <taxon>Panagrolaimomorpha</taxon>
        <taxon>Panagrolaimoidea</taxon>
        <taxon>Panagrolaimidae</taxon>
        <taxon>Panagrolaimus</taxon>
    </lineage>
</organism>
<evidence type="ECO:0000256" key="6">
    <source>
        <dbReference type="ARBA" id="ARBA00023136"/>
    </source>
</evidence>
<evidence type="ECO:0000259" key="10">
    <source>
        <dbReference type="Pfam" id="PF07670"/>
    </source>
</evidence>
<dbReference type="PANTHER" id="PTHR10590:SF4">
    <property type="entry name" value="SOLUTE CARRIER FAMILY 28 MEMBER 3"/>
    <property type="match status" value="1"/>
</dbReference>
<feature type="transmembrane region" description="Helical" evidence="7">
    <location>
        <begin position="549"/>
        <end position="572"/>
    </location>
</feature>
<sequence length="612" mass="67278">MSDYESDFEDNYEGDLNDDGIRKKAASFVSDKWEQMKRPLWFVGIGIIAIGIHVFIGFAIANNFHKAIAPIVMLGFVYLYLLYTYVIVRVAKSYKEPLVETGEKVQSIWQISFRGFPLLQLAFFGIIVAGFLVWLIIDVRQVNNSDVTVTPHSNIRFRSLLAIICFVIIGFLISANPARVKWRPVFGGIFLQFTVGLLVLRWPAGNSAFHWAADQVVTFLDYAFVGTDFTYGFISSPPPICDFGSVFIFTSLQIIIYFGAIVSVLYYLGIIQAVLSKVAWLMQHTVGTTAAESLNAAACIFLGQTEAAILIEPALLTMTESEIHAVMTAGFACIAGSLFSAYIAFGACPTYLLSATVMSAAVSLAVSKLVYPEVQESKQKRSEDFKFANKGNNNLLECISNGAVHASQFVWAIGANLIVYIALLAMFNTWAGFVGTRLGYDDWSFNKLMGYLFFPLAYLMGASDAADSHTEIQETLRVAELMGMKTILNEFIAYKELMNMKADGRLEGARAQMIATYALCGFSNISMIGSQLGILGAMCPRRKAIFAKVVIRALISGCMSCFMTACVAGILVSKPEACHSNAFSNCVYLSNITDHLSPYLPSTPMPSTTVKF</sequence>
<feature type="transmembrane region" description="Helical" evidence="7">
    <location>
        <begin position="40"/>
        <end position="61"/>
    </location>
</feature>
<dbReference type="InterPro" id="IPR011657">
    <property type="entry name" value="CNT_C_dom"/>
</dbReference>
<proteinExistence type="inferred from homology"/>
<keyword evidence="5 7" id="KW-1133">Transmembrane helix</keyword>
<dbReference type="InterPro" id="IPR011642">
    <property type="entry name" value="Gate_dom"/>
</dbReference>
<feature type="transmembrane region" description="Helical" evidence="7">
    <location>
        <begin position="67"/>
        <end position="88"/>
    </location>
</feature>
<dbReference type="NCBIfam" id="TIGR00804">
    <property type="entry name" value="nupC"/>
    <property type="match status" value="1"/>
</dbReference>
<feature type="domain" description="Concentrative nucleoside transporter N-terminal" evidence="8">
    <location>
        <begin position="162"/>
        <end position="232"/>
    </location>
</feature>
<evidence type="ECO:0000259" key="8">
    <source>
        <dbReference type="Pfam" id="PF01773"/>
    </source>
</evidence>
<evidence type="ECO:0000256" key="5">
    <source>
        <dbReference type="ARBA" id="ARBA00022989"/>
    </source>
</evidence>
<dbReference type="InterPro" id="IPR008276">
    <property type="entry name" value="C_nuclsd_transpt"/>
</dbReference>
<evidence type="ECO:0000259" key="9">
    <source>
        <dbReference type="Pfam" id="PF07662"/>
    </source>
</evidence>
<comment type="subcellular location">
    <subcellularLocation>
        <location evidence="1">Cell membrane</location>
        <topology evidence="1">Multi-pass membrane protein</topology>
    </subcellularLocation>
</comment>
<dbReference type="InterPro" id="IPR018270">
    <property type="entry name" value="C_nuclsd_transpt_met_bac"/>
</dbReference>
<dbReference type="GO" id="GO:0005415">
    <property type="term" value="F:nucleoside:sodium symporter activity"/>
    <property type="evidence" value="ECO:0007669"/>
    <property type="project" value="TreeGrafter"/>
</dbReference>
<feature type="domain" description="Concentrative nucleoside transporter C-terminal" evidence="9">
    <location>
        <begin position="351"/>
        <end position="569"/>
    </location>
</feature>